<dbReference type="NCBIfam" id="NF007038">
    <property type="entry name" value="PRK09496.2-6"/>
    <property type="match status" value="1"/>
</dbReference>
<dbReference type="Proteomes" id="UP001139125">
    <property type="component" value="Unassembled WGS sequence"/>
</dbReference>
<feature type="domain" description="RCK C-terminal" evidence="8">
    <location>
        <begin position="141"/>
        <end position="225"/>
    </location>
</feature>
<protein>
    <recommendedName>
        <fullName evidence="1">Trk system potassium uptake protein TrkA</fullName>
    </recommendedName>
</protein>
<dbReference type="PROSITE" id="PS51201">
    <property type="entry name" value="RCK_N"/>
    <property type="match status" value="2"/>
</dbReference>
<dbReference type="InterPro" id="IPR006037">
    <property type="entry name" value="RCK_C"/>
</dbReference>
<dbReference type="PANTHER" id="PTHR43833">
    <property type="entry name" value="POTASSIUM CHANNEL PROTEIN 2-RELATED-RELATED"/>
    <property type="match status" value="1"/>
</dbReference>
<evidence type="ECO:0000256" key="5">
    <source>
        <dbReference type="ARBA" id="ARBA00023027"/>
    </source>
</evidence>
<name>A0A9X2RF39_9BACT</name>
<evidence type="ECO:0000259" key="7">
    <source>
        <dbReference type="PROSITE" id="PS51201"/>
    </source>
</evidence>
<gene>
    <name evidence="9" type="primary">trkA</name>
    <name evidence="9" type="ORF">NM125_00960</name>
</gene>
<feature type="domain" description="RCK C-terminal" evidence="8">
    <location>
        <begin position="370"/>
        <end position="450"/>
    </location>
</feature>
<dbReference type="SUPFAM" id="SSF116726">
    <property type="entry name" value="TrkA C-terminal domain-like"/>
    <property type="match status" value="2"/>
</dbReference>
<keyword evidence="10" id="KW-1185">Reference proteome</keyword>
<keyword evidence="5" id="KW-0520">NAD</keyword>
<evidence type="ECO:0000256" key="3">
    <source>
        <dbReference type="ARBA" id="ARBA00022538"/>
    </source>
</evidence>
<evidence type="ECO:0000256" key="1">
    <source>
        <dbReference type="ARBA" id="ARBA00017378"/>
    </source>
</evidence>
<keyword evidence="2" id="KW-0813">Transport</keyword>
<accession>A0A9X2RF39</accession>
<dbReference type="Gene3D" id="3.40.50.720">
    <property type="entry name" value="NAD(P)-binding Rossmann-like Domain"/>
    <property type="match status" value="2"/>
</dbReference>
<dbReference type="GO" id="GO:0005886">
    <property type="term" value="C:plasma membrane"/>
    <property type="evidence" value="ECO:0007669"/>
    <property type="project" value="InterPro"/>
</dbReference>
<dbReference type="EMBL" id="JANDBC010000001">
    <property type="protein sequence ID" value="MCP9290144.1"/>
    <property type="molecule type" value="Genomic_DNA"/>
</dbReference>
<dbReference type="NCBIfam" id="NF007032">
    <property type="entry name" value="PRK09496.1-4"/>
    <property type="match status" value="1"/>
</dbReference>
<dbReference type="InterPro" id="IPR036721">
    <property type="entry name" value="RCK_C_sf"/>
</dbReference>
<dbReference type="InterPro" id="IPR050721">
    <property type="entry name" value="Trk_Ktr_HKT_K-transport"/>
</dbReference>
<proteinExistence type="predicted"/>
<dbReference type="GO" id="GO:0015079">
    <property type="term" value="F:potassium ion transmembrane transporter activity"/>
    <property type="evidence" value="ECO:0007669"/>
    <property type="project" value="InterPro"/>
</dbReference>
<reference evidence="9" key="1">
    <citation type="submission" date="2022-06" db="EMBL/GenBank/DDBJ databases">
        <title>Gracilimonas sp. CAU 1638 isolated from sea sediment.</title>
        <authorList>
            <person name="Kim W."/>
        </authorList>
    </citation>
    <scope>NUCLEOTIDE SEQUENCE</scope>
    <source>
        <strain evidence="9">CAU 1638</strain>
    </source>
</reference>
<organism evidence="9 10">
    <name type="scientific">Gracilimonas sediminicola</name>
    <dbReference type="NCBI Taxonomy" id="2952158"/>
    <lineage>
        <taxon>Bacteria</taxon>
        <taxon>Pseudomonadati</taxon>
        <taxon>Balneolota</taxon>
        <taxon>Balneolia</taxon>
        <taxon>Balneolales</taxon>
        <taxon>Balneolaceae</taxon>
        <taxon>Gracilimonas</taxon>
    </lineage>
</organism>
<keyword evidence="4" id="KW-0630">Potassium</keyword>
<feature type="domain" description="RCK N-terminal" evidence="7">
    <location>
        <begin position="230"/>
        <end position="350"/>
    </location>
</feature>
<keyword evidence="6" id="KW-0406">Ion transport</keyword>
<comment type="caution">
    <text evidence="9">The sequence shown here is derived from an EMBL/GenBank/DDBJ whole genome shotgun (WGS) entry which is preliminary data.</text>
</comment>
<dbReference type="SUPFAM" id="SSF51735">
    <property type="entry name" value="NAD(P)-binding Rossmann-fold domains"/>
    <property type="match status" value="2"/>
</dbReference>
<dbReference type="InterPro" id="IPR006036">
    <property type="entry name" value="K_uptake_TrkA"/>
</dbReference>
<dbReference type="PROSITE" id="PS51202">
    <property type="entry name" value="RCK_C"/>
    <property type="match status" value="2"/>
</dbReference>
<dbReference type="NCBIfam" id="NF007041">
    <property type="entry name" value="PRK09496.3-4"/>
    <property type="match status" value="1"/>
</dbReference>
<dbReference type="NCBIfam" id="NF007031">
    <property type="entry name" value="PRK09496.1-2"/>
    <property type="match status" value="1"/>
</dbReference>
<dbReference type="InterPro" id="IPR003148">
    <property type="entry name" value="RCK_N"/>
</dbReference>
<evidence type="ECO:0000256" key="2">
    <source>
        <dbReference type="ARBA" id="ARBA00022448"/>
    </source>
</evidence>
<dbReference type="PANTHER" id="PTHR43833:SF5">
    <property type="entry name" value="TRK SYSTEM POTASSIUM UPTAKE PROTEIN TRKA"/>
    <property type="match status" value="1"/>
</dbReference>
<keyword evidence="3" id="KW-0633">Potassium transport</keyword>
<evidence type="ECO:0000259" key="8">
    <source>
        <dbReference type="PROSITE" id="PS51202"/>
    </source>
</evidence>
<evidence type="ECO:0000313" key="9">
    <source>
        <dbReference type="EMBL" id="MCP9290144.1"/>
    </source>
</evidence>
<dbReference type="Gene3D" id="3.30.70.1450">
    <property type="entry name" value="Regulator of K+ conductance, C-terminal domain"/>
    <property type="match status" value="2"/>
</dbReference>
<sequence>MKIVIIGAGEIGYDLASVLSSEKHDVTVLDREKECLNKVSDSLDVLTIEGNATSVKDLVKTDVAEADILISVTSIDEVNMISGMIGKRLGAKMVIARIRSDEFSDDNAPLTPSDLGIDVMIHPELSAAQEIAQLLKRSSASDVINLAEDRMQLIGIRLEPDSPLIGKSLNEYSALHSDVTFRVVAIGRRGRTIIPNGSVKLQKYDQMFVLAKTENIPFIIETTGKKEMELNSVMIAGGSAMGAMIARILCADPSKNWSIKLIEPDYDTAEELAIELKEVMVLNGNPTDPDLLATEGISDMDAFIAVTDDEESNIISCLMAKHLEVKKTVALVSKPDFIPLAQTIGLDAVINKKVAASNEIHRYVRRGRVISVTELRGIKAEVIELQANEGSKITNKPIKKLRLPDGCVIGGVLCDGSVEIATGATEVKANDRVMIFCVPSAIDKVTKLFQ</sequence>
<dbReference type="Pfam" id="PF02254">
    <property type="entry name" value="TrkA_N"/>
    <property type="match status" value="2"/>
</dbReference>
<dbReference type="PRINTS" id="PR00335">
    <property type="entry name" value="KUPTAKETRKA"/>
</dbReference>
<dbReference type="RefSeq" id="WP_255131951.1">
    <property type="nucleotide sequence ID" value="NZ_JANDBC010000001.1"/>
</dbReference>
<dbReference type="NCBIfam" id="NF007039">
    <property type="entry name" value="PRK09496.3-2"/>
    <property type="match status" value="1"/>
</dbReference>
<evidence type="ECO:0000313" key="10">
    <source>
        <dbReference type="Proteomes" id="UP001139125"/>
    </source>
</evidence>
<dbReference type="Pfam" id="PF02080">
    <property type="entry name" value="TrkA_C"/>
    <property type="match status" value="2"/>
</dbReference>
<feature type="domain" description="RCK N-terminal" evidence="7">
    <location>
        <begin position="1"/>
        <end position="121"/>
    </location>
</feature>
<dbReference type="AlphaFoldDB" id="A0A9X2RF39"/>
<evidence type="ECO:0000256" key="4">
    <source>
        <dbReference type="ARBA" id="ARBA00022958"/>
    </source>
</evidence>
<evidence type="ECO:0000256" key="6">
    <source>
        <dbReference type="ARBA" id="ARBA00023065"/>
    </source>
</evidence>
<dbReference type="InterPro" id="IPR036291">
    <property type="entry name" value="NAD(P)-bd_dom_sf"/>
</dbReference>